<dbReference type="AlphaFoldDB" id="A0A151K2Q3"/>
<evidence type="ECO:0000313" key="1">
    <source>
        <dbReference type="EMBL" id="KYN50108.1"/>
    </source>
</evidence>
<proteinExistence type="predicted"/>
<evidence type="ECO:0000313" key="2">
    <source>
        <dbReference type="Proteomes" id="UP000078542"/>
    </source>
</evidence>
<organism evidence="1 2">
    <name type="scientific">Cyphomyrmex costatus</name>
    <dbReference type="NCBI Taxonomy" id="456900"/>
    <lineage>
        <taxon>Eukaryota</taxon>
        <taxon>Metazoa</taxon>
        <taxon>Ecdysozoa</taxon>
        <taxon>Arthropoda</taxon>
        <taxon>Hexapoda</taxon>
        <taxon>Insecta</taxon>
        <taxon>Pterygota</taxon>
        <taxon>Neoptera</taxon>
        <taxon>Endopterygota</taxon>
        <taxon>Hymenoptera</taxon>
        <taxon>Apocrita</taxon>
        <taxon>Aculeata</taxon>
        <taxon>Formicoidea</taxon>
        <taxon>Formicidae</taxon>
        <taxon>Myrmicinae</taxon>
        <taxon>Cyphomyrmex</taxon>
    </lineage>
</organism>
<accession>A0A151K2Q3</accession>
<reference evidence="1 2" key="1">
    <citation type="submission" date="2016-03" db="EMBL/GenBank/DDBJ databases">
        <title>Cyphomyrmex costatus WGS genome.</title>
        <authorList>
            <person name="Nygaard S."/>
            <person name="Hu H."/>
            <person name="Boomsma J."/>
            <person name="Zhang G."/>
        </authorList>
    </citation>
    <scope>NUCLEOTIDE SEQUENCE [LARGE SCALE GENOMIC DNA]</scope>
    <source>
        <strain evidence="1">MS0001</strain>
        <tissue evidence="1">Whole body</tissue>
    </source>
</reference>
<gene>
    <name evidence="1" type="ORF">ALC62_00136</name>
</gene>
<dbReference type="EMBL" id="LKEX01009536">
    <property type="protein sequence ID" value="KYN50108.1"/>
    <property type="molecule type" value="Genomic_DNA"/>
</dbReference>
<protein>
    <submittedName>
        <fullName evidence="1">Uncharacterized protein</fullName>
    </submittedName>
</protein>
<keyword evidence="2" id="KW-1185">Reference proteome</keyword>
<comment type="caution">
    <text evidence="1">The sequence shown here is derived from an EMBL/GenBank/DDBJ whole genome shotgun (WGS) entry which is preliminary data.</text>
</comment>
<name>A0A151K2Q3_9HYME</name>
<dbReference type="Proteomes" id="UP000078542">
    <property type="component" value="Unassembled WGS sequence"/>
</dbReference>
<feature type="non-terminal residue" evidence="1">
    <location>
        <position position="1"/>
    </location>
</feature>
<sequence length="125" mass="14337">RAIYTGDKREVTVNIFSAATVSETDNESNLFNVDVFYRESSLDEFRVEPMKSTRNSPDSFCNRSCGFLTNEHMASKPLQSGVLRNEAEVAMITRVKCTKRYILQRVEIIVTRTLIFLKICCQLET</sequence>